<dbReference type="InterPro" id="IPR000305">
    <property type="entry name" value="GIY-YIG_endonuc"/>
</dbReference>
<name>A0A3P3ZM36_9ZZZZ</name>
<dbReference type="EMBL" id="UOYP01000077">
    <property type="protein sequence ID" value="VAY87154.1"/>
    <property type="molecule type" value="Genomic_DNA"/>
</dbReference>
<gene>
    <name evidence="2" type="ORF">CARN8_1680004</name>
</gene>
<proteinExistence type="predicted"/>
<feature type="domain" description="GIY-YIG" evidence="1">
    <location>
        <begin position="42"/>
        <end position="133"/>
    </location>
</feature>
<sequence length="158" mass="18280">MIKSYGLHWHIDRVDWGKPNKSGTLEGAASRTRRANPVDFREQRGIYVLYADYELVYIGQAGAGNDRLFKRLKAHKSDHLSERWNRFSWFGTQRVTKEGTISVDTLNVKTSTEVTLNILEAVSIAIAEPRLNLQRGHFGDATQYFQWYEQNDNDEEDD</sequence>
<accession>A0A3P3ZM36</accession>
<reference evidence="2" key="1">
    <citation type="submission" date="2018-10" db="EMBL/GenBank/DDBJ databases">
        <authorList>
            <person name="Plewniak F."/>
        </authorList>
    </citation>
    <scope>NUCLEOTIDE SEQUENCE</scope>
</reference>
<protein>
    <submittedName>
        <fullName evidence="2">Putative integron gene cassette protein</fullName>
    </submittedName>
</protein>
<evidence type="ECO:0000259" key="1">
    <source>
        <dbReference type="PROSITE" id="PS50164"/>
    </source>
</evidence>
<dbReference type="PROSITE" id="PS50164">
    <property type="entry name" value="GIY_YIG"/>
    <property type="match status" value="1"/>
</dbReference>
<dbReference type="CDD" id="cd00719">
    <property type="entry name" value="GIY-YIG_SF"/>
    <property type="match status" value="1"/>
</dbReference>
<dbReference type="AlphaFoldDB" id="A0A3P3ZM36"/>
<evidence type="ECO:0000313" key="2">
    <source>
        <dbReference type="EMBL" id="VAY87154.1"/>
    </source>
</evidence>
<organism evidence="2">
    <name type="scientific">mine drainage metagenome</name>
    <dbReference type="NCBI Taxonomy" id="410659"/>
    <lineage>
        <taxon>unclassified sequences</taxon>
        <taxon>metagenomes</taxon>
        <taxon>ecological metagenomes</taxon>
    </lineage>
</organism>